<dbReference type="Gene3D" id="3.30.1240.10">
    <property type="match status" value="1"/>
</dbReference>
<accession>A0ABN9UNS8</accession>
<dbReference type="Proteomes" id="UP001189429">
    <property type="component" value="Unassembled WGS sequence"/>
</dbReference>
<comment type="caution">
    <text evidence="2">The sequence shown here is derived from an EMBL/GenBank/DDBJ whole genome shotgun (WGS) entry which is preliminary data.</text>
</comment>
<dbReference type="PANTHER" id="PTHR10000:SF8">
    <property type="entry name" value="HAD SUPERFAMILY HYDROLASE-LIKE, TYPE 3"/>
    <property type="match status" value="1"/>
</dbReference>
<protein>
    <recommendedName>
        <fullName evidence="4">Trehalose-phosphatase</fullName>
    </recommendedName>
</protein>
<dbReference type="InterPro" id="IPR036412">
    <property type="entry name" value="HAD-like_sf"/>
</dbReference>
<organism evidence="2 3">
    <name type="scientific">Prorocentrum cordatum</name>
    <dbReference type="NCBI Taxonomy" id="2364126"/>
    <lineage>
        <taxon>Eukaryota</taxon>
        <taxon>Sar</taxon>
        <taxon>Alveolata</taxon>
        <taxon>Dinophyceae</taxon>
        <taxon>Prorocentrales</taxon>
        <taxon>Prorocentraceae</taxon>
        <taxon>Prorocentrum</taxon>
    </lineage>
</organism>
<evidence type="ECO:0008006" key="4">
    <source>
        <dbReference type="Google" id="ProtNLM"/>
    </source>
</evidence>
<dbReference type="Gene3D" id="3.40.50.1000">
    <property type="entry name" value="HAD superfamily/HAD-like"/>
    <property type="match status" value="1"/>
</dbReference>
<evidence type="ECO:0000313" key="2">
    <source>
        <dbReference type="EMBL" id="CAK0861571.1"/>
    </source>
</evidence>
<reference evidence="2" key="1">
    <citation type="submission" date="2023-10" db="EMBL/GenBank/DDBJ databases">
        <authorList>
            <person name="Chen Y."/>
            <person name="Shah S."/>
            <person name="Dougan E. K."/>
            <person name="Thang M."/>
            <person name="Chan C."/>
        </authorList>
    </citation>
    <scope>NUCLEOTIDE SEQUENCE [LARGE SCALE GENOMIC DNA]</scope>
</reference>
<dbReference type="SUPFAM" id="SSF56784">
    <property type="entry name" value="HAD-like"/>
    <property type="match status" value="1"/>
</dbReference>
<sequence>MAHMGAAGAPLRPPAPALVAVDGNGTLLGADGSSKALATLEKAGMQRYAGGAYEGDDARLVITENGARAIQVEGGRALYELWLDGPEYGAAIRGIRQGSQSRCFFAQLTKGGGLIEEGHPWLQCEELALEARRFFASAVADIAEELHEGVKCAKCYVTVPSSEDFDATMAELKASAGTGWEVRPIKQLLPGITKTCELQSDRVNKADGLAGLCQAIGVQMQSVWAFGDDLNDLRMLQEVGWGVRIREKERSACRNGFLEEGCAGGTWPCLTVMRPVPMASGRPRTTRGAKWPRGEASGCRTRFGRT</sequence>
<dbReference type="EMBL" id="CAUYUJ010016072">
    <property type="protein sequence ID" value="CAK0861571.1"/>
    <property type="molecule type" value="Genomic_DNA"/>
</dbReference>
<evidence type="ECO:0000313" key="3">
    <source>
        <dbReference type="Proteomes" id="UP001189429"/>
    </source>
</evidence>
<dbReference type="InterPro" id="IPR023214">
    <property type="entry name" value="HAD_sf"/>
</dbReference>
<keyword evidence="3" id="KW-1185">Reference proteome</keyword>
<dbReference type="Pfam" id="PF08282">
    <property type="entry name" value="Hydrolase_3"/>
    <property type="match status" value="1"/>
</dbReference>
<gene>
    <name evidence="2" type="ORF">PCOR1329_LOCUS50202</name>
</gene>
<dbReference type="PANTHER" id="PTHR10000">
    <property type="entry name" value="PHOSPHOSERINE PHOSPHATASE"/>
    <property type="match status" value="1"/>
</dbReference>
<feature type="region of interest" description="Disordered" evidence="1">
    <location>
        <begin position="278"/>
        <end position="306"/>
    </location>
</feature>
<name>A0ABN9UNS8_9DINO</name>
<proteinExistence type="predicted"/>
<evidence type="ECO:0000256" key="1">
    <source>
        <dbReference type="SAM" id="MobiDB-lite"/>
    </source>
</evidence>